<organism evidence="1 2">
    <name type="scientific">Pseudomonas amygdali pv. mori</name>
    <dbReference type="NCBI Taxonomy" id="34065"/>
    <lineage>
        <taxon>Bacteria</taxon>
        <taxon>Pseudomonadati</taxon>
        <taxon>Pseudomonadota</taxon>
        <taxon>Gammaproteobacteria</taxon>
        <taxon>Pseudomonadales</taxon>
        <taxon>Pseudomonadaceae</taxon>
        <taxon>Pseudomonas</taxon>
        <taxon>Pseudomonas amygdali</taxon>
    </lineage>
</organism>
<name>A0A0P9V245_PSEA0</name>
<dbReference type="PATRIC" id="fig|34065.5.peg.5226"/>
<gene>
    <name evidence="1" type="ORF">ALO63_03600</name>
</gene>
<reference evidence="1 2" key="1">
    <citation type="submission" date="2015-09" db="EMBL/GenBank/DDBJ databases">
        <title>Genome announcement of multiple Pseudomonas syringae strains.</title>
        <authorList>
            <person name="Thakur S."/>
            <person name="Wang P.W."/>
            <person name="Gong Y."/>
            <person name="Weir B.S."/>
            <person name="Guttman D.S."/>
        </authorList>
    </citation>
    <scope>NUCLEOTIDE SEQUENCE [LARGE SCALE GENOMIC DNA]</scope>
    <source>
        <strain evidence="1 2">ICMP4331</strain>
    </source>
</reference>
<evidence type="ECO:0000313" key="2">
    <source>
        <dbReference type="Proteomes" id="UP000050420"/>
    </source>
</evidence>
<keyword evidence="1" id="KW-0413">Isomerase</keyword>
<dbReference type="SUPFAM" id="SSF101904">
    <property type="entry name" value="GyrA/ParC C-terminal domain-like"/>
    <property type="match status" value="1"/>
</dbReference>
<dbReference type="AlphaFoldDB" id="A0A0P9V245"/>
<dbReference type="InterPro" id="IPR035516">
    <property type="entry name" value="Gyrase/topoIV_suA_C"/>
</dbReference>
<dbReference type="GO" id="GO:0016853">
    <property type="term" value="F:isomerase activity"/>
    <property type="evidence" value="ECO:0007669"/>
    <property type="project" value="UniProtKB-KW"/>
</dbReference>
<accession>A0A0P9V245</accession>
<protein>
    <submittedName>
        <fullName evidence="1">DNA topoisomerase 4 subunit A</fullName>
    </submittedName>
</protein>
<sequence length="84" mass="9197">MPQLGKGKGNKIIGIPGERVASREEYVTDLAVIAQGATLVLQAGKRTLSLKPEDLEHYKGERGRRGNKLPRGFQRVDALLVENS</sequence>
<dbReference type="Proteomes" id="UP000050420">
    <property type="component" value="Unassembled WGS sequence"/>
</dbReference>
<evidence type="ECO:0000313" key="1">
    <source>
        <dbReference type="EMBL" id="KPX96761.1"/>
    </source>
</evidence>
<comment type="caution">
    <text evidence="1">The sequence shown here is derived from an EMBL/GenBank/DDBJ whole genome shotgun (WGS) entry which is preliminary data.</text>
</comment>
<dbReference type="EMBL" id="LJQU01000207">
    <property type="protein sequence ID" value="KPX96761.1"/>
    <property type="molecule type" value="Genomic_DNA"/>
</dbReference>
<proteinExistence type="predicted"/>